<organism evidence="1 2">
    <name type="scientific">Paxillus rubicundulus Ve08.2h10</name>
    <dbReference type="NCBI Taxonomy" id="930991"/>
    <lineage>
        <taxon>Eukaryota</taxon>
        <taxon>Fungi</taxon>
        <taxon>Dikarya</taxon>
        <taxon>Basidiomycota</taxon>
        <taxon>Agaricomycotina</taxon>
        <taxon>Agaricomycetes</taxon>
        <taxon>Agaricomycetidae</taxon>
        <taxon>Boletales</taxon>
        <taxon>Paxilineae</taxon>
        <taxon>Paxillaceae</taxon>
        <taxon>Paxillus</taxon>
    </lineage>
</organism>
<dbReference type="OrthoDB" id="2633939at2759"/>
<protein>
    <submittedName>
        <fullName evidence="1">Uncharacterized protein</fullName>
    </submittedName>
</protein>
<dbReference type="AlphaFoldDB" id="A0A0D0D4G3"/>
<evidence type="ECO:0000313" key="2">
    <source>
        <dbReference type="Proteomes" id="UP000054538"/>
    </source>
</evidence>
<name>A0A0D0D4G3_9AGAM</name>
<accession>A0A0D0D4G3</accession>
<keyword evidence="2" id="KW-1185">Reference proteome</keyword>
<sequence>DMDIPDCPASPSPPLVQGKSPQLPAFLSRDNMFNDWNIYQKYFTANRACELARLPDADSVIATPMERMLLWYKSFRQEFPDTWQEILETYKEAEILGDVDTTVAQHQQLFHKSTRKLAQSVS</sequence>
<dbReference type="Proteomes" id="UP000054538">
    <property type="component" value="Unassembled WGS sequence"/>
</dbReference>
<dbReference type="InParanoid" id="A0A0D0D4G3"/>
<gene>
    <name evidence="1" type="ORF">PAXRUDRAFT_149550</name>
</gene>
<dbReference type="HOGENOM" id="CLU_2032148_0_0_1"/>
<evidence type="ECO:0000313" key="1">
    <source>
        <dbReference type="EMBL" id="KIK91407.1"/>
    </source>
</evidence>
<feature type="non-terminal residue" evidence="1">
    <location>
        <position position="122"/>
    </location>
</feature>
<feature type="non-terminal residue" evidence="1">
    <location>
        <position position="1"/>
    </location>
</feature>
<dbReference type="EMBL" id="KN825390">
    <property type="protein sequence ID" value="KIK91407.1"/>
    <property type="molecule type" value="Genomic_DNA"/>
</dbReference>
<proteinExistence type="predicted"/>
<reference evidence="2" key="2">
    <citation type="submission" date="2015-01" db="EMBL/GenBank/DDBJ databases">
        <title>Evolutionary Origins and Diversification of the Mycorrhizal Mutualists.</title>
        <authorList>
            <consortium name="DOE Joint Genome Institute"/>
            <consortium name="Mycorrhizal Genomics Consortium"/>
            <person name="Kohler A."/>
            <person name="Kuo A."/>
            <person name="Nagy L.G."/>
            <person name="Floudas D."/>
            <person name="Copeland A."/>
            <person name="Barry K.W."/>
            <person name="Cichocki N."/>
            <person name="Veneault-Fourrey C."/>
            <person name="LaButti K."/>
            <person name="Lindquist E.A."/>
            <person name="Lipzen A."/>
            <person name="Lundell T."/>
            <person name="Morin E."/>
            <person name="Murat C."/>
            <person name="Riley R."/>
            <person name="Ohm R."/>
            <person name="Sun H."/>
            <person name="Tunlid A."/>
            <person name="Henrissat B."/>
            <person name="Grigoriev I.V."/>
            <person name="Hibbett D.S."/>
            <person name="Martin F."/>
        </authorList>
    </citation>
    <scope>NUCLEOTIDE SEQUENCE [LARGE SCALE GENOMIC DNA]</scope>
    <source>
        <strain evidence="2">Ve08.2h10</strain>
    </source>
</reference>
<reference evidence="1 2" key="1">
    <citation type="submission" date="2014-04" db="EMBL/GenBank/DDBJ databases">
        <authorList>
            <consortium name="DOE Joint Genome Institute"/>
            <person name="Kuo A."/>
            <person name="Kohler A."/>
            <person name="Jargeat P."/>
            <person name="Nagy L.G."/>
            <person name="Floudas D."/>
            <person name="Copeland A."/>
            <person name="Barry K.W."/>
            <person name="Cichocki N."/>
            <person name="Veneault-Fourrey C."/>
            <person name="LaButti K."/>
            <person name="Lindquist E.A."/>
            <person name="Lipzen A."/>
            <person name="Lundell T."/>
            <person name="Morin E."/>
            <person name="Murat C."/>
            <person name="Sun H."/>
            <person name="Tunlid A."/>
            <person name="Henrissat B."/>
            <person name="Grigoriev I.V."/>
            <person name="Hibbett D.S."/>
            <person name="Martin F."/>
            <person name="Nordberg H.P."/>
            <person name="Cantor M.N."/>
            <person name="Hua S.X."/>
        </authorList>
    </citation>
    <scope>NUCLEOTIDE SEQUENCE [LARGE SCALE GENOMIC DNA]</scope>
    <source>
        <strain evidence="1 2">Ve08.2h10</strain>
    </source>
</reference>